<evidence type="ECO:0000256" key="4">
    <source>
        <dbReference type="ARBA" id="ARBA00022475"/>
    </source>
</evidence>
<dbReference type="NCBIfam" id="TIGR01512">
    <property type="entry name" value="ATPase-IB2_Cd"/>
    <property type="match status" value="1"/>
</dbReference>
<keyword evidence="4 15" id="KW-1003">Cell membrane</keyword>
<dbReference type="InterPro" id="IPR023214">
    <property type="entry name" value="HAD_sf"/>
</dbReference>
<evidence type="ECO:0000256" key="12">
    <source>
        <dbReference type="ARBA" id="ARBA00022989"/>
    </source>
</evidence>
<evidence type="ECO:0000256" key="8">
    <source>
        <dbReference type="ARBA" id="ARBA00022741"/>
    </source>
</evidence>
<dbReference type="Gene3D" id="2.70.150.10">
    <property type="entry name" value="Calcium-transporting ATPase, cytoplasmic transduction domain A"/>
    <property type="match status" value="1"/>
</dbReference>
<comment type="subcellular location">
    <subcellularLocation>
        <location evidence="1">Cell membrane</location>
        <topology evidence="1">Multi-pass membrane protein</topology>
    </subcellularLocation>
</comment>
<dbReference type="PRINTS" id="PR00943">
    <property type="entry name" value="CUATPASE"/>
</dbReference>
<keyword evidence="10" id="KW-0460">Magnesium</keyword>
<evidence type="ECO:0000256" key="2">
    <source>
        <dbReference type="ARBA" id="ARBA00006024"/>
    </source>
</evidence>
<keyword evidence="12 15" id="KW-1133">Transmembrane helix</keyword>
<feature type="transmembrane region" description="Helical" evidence="15">
    <location>
        <begin position="258"/>
        <end position="276"/>
    </location>
</feature>
<feature type="transmembrane region" description="Helical" evidence="15">
    <location>
        <begin position="733"/>
        <end position="749"/>
    </location>
</feature>
<dbReference type="InterPro" id="IPR017969">
    <property type="entry name" value="Heavy-metal-associated_CS"/>
</dbReference>
<dbReference type="Gene3D" id="3.30.70.100">
    <property type="match status" value="1"/>
</dbReference>
<evidence type="ECO:0000256" key="3">
    <source>
        <dbReference type="ARBA" id="ARBA00022448"/>
    </source>
</evidence>
<dbReference type="PROSITE" id="PS00154">
    <property type="entry name" value="ATPASE_E1_E2"/>
    <property type="match status" value="1"/>
</dbReference>
<keyword evidence="9 15" id="KW-0067">ATP-binding</keyword>
<proteinExistence type="inferred from homology"/>
<dbReference type="InterPro" id="IPR008250">
    <property type="entry name" value="ATPase_P-typ_transduc_dom_A_sf"/>
</dbReference>
<evidence type="ECO:0000256" key="14">
    <source>
        <dbReference type="ARBA" id="ARBA00023136"/>
    </source>
</evidence>
<dbReference type="SUPFAM" id="SSF81653">
    <property type="entry name" value="Calcium ATPase, transduction domain A"/>
    <property type="match status" value="1"/>
</dbReference>
<feature type="transmembrane region" description="Helical" evidence="15">
    <location>
        <begin position="755"/>
        <end position="773"/>
    </location>
</feature>
<evidence type="ECO:0000256" key="15">
    <source>
        <dbReference type="RuleBase" id="RU362081"/>
    </source>
</evidence>
<dbReference type="Gene3D" id="3.40.1110.10">
    <property type="entry name" value="Calcium-transporting ATPase, cytoplasmic domain N"/>
    <property type="match status" value="1"/>
</dbReference>
<dbReference type="NCBIfam" id="TIGR01494">
    <property type="entry name" value="ATPase_P-type"/>
    <property type="match status" value="1"/>
</dbReference>
<dbReference type="InterPro" id="IPR006121">
    <property type="entry name" value="HMA_dom"/>
</dbReference>
<evidence type="ECO:0000256" key="5">
    <source>
        <dbReference type="ARBA" id="ARBA00022553"/>
    </source>
</evidence>
<dbReference type="InterPro" id="IPR027256">
    <property type="entry name" value="P-typ_ATPase_IB"/>
</dbReference>
<dbReference type="Gene3D" id="3.40.50.1000">
    <property type="entry name" value="HAD superfamily/HAD-like"/>
    <property type="match status" value="1"/>
</dbReference>
<dbReference type="InterPro" id="IPR036163">
    <property type="entry name" value="HMA_dom_sf"/>
</dbReference>
<protein>
    <submittedName>
        <fullName evidence="17">Heavy metal translocating P-type ATPase</fullName>
    </submittedName>
</protein>
<gene>
    <name evidence="17" type="ORF">Bandiella_01150</name>
</gene>
<reference evidence="17 18" key="1">
    <citation type="submission" date="2022-11" db="EMBL/GenBank/DDBJ databases">
        <title>Host association and intracellularity evolved multiple times independently in the Rickettsiales.</title>
        <authorList>
            <person name="Castelli M."/>
            <person name="Nardi T."/>
            <person name="Gammuto L."/>
            <person name="Bellinzona G."/>
            <person name="Sabaneyeva E."/>
            <person name="Potekhin A."/>
            <person name="Serra V."/>
            <person name="Petroni G."/>
            <person name="Sassera D."/>
        </authorList>
    </citation>
    <scope>NUCLEOTIDE SEQUENCE [LARGE SCALE GENOMIC DNA]</scope>
    <source>
        <strain evidence="17 18">NDG2</strain>
    </source>
</reference>
<dbReference type="PANTHER" id="PTHR43520:SF5">
    <property type="entry name" value="CATION-TRANSPORTING P-TYPE ATPASE-RELATED"/>
    <property type="match status" value="1"/>
</dbReference>
<dbReference type="CDD" id="cd00371">
    <property type="entry name" value="HMA"/>
    <property type="match status" value="1"/>
</dbReference>
<evidence type="ECO:0000256" key="10">
    <source>
        <dbReference type="ARBA" id="ARBA00022842"/>
    </source>
</evidence>
<feature type="transmembrane region" description="Helical" evidence="15">
    <location>
        <begin position="234"/>
        <end position="252"/>
    </location>
</feature>
<dbReference type="InterPro" id="IPR023298">
    <property type="entry name" value="ATPase_P-typ_TM_dom_sf"/>
</dbReference>
<dbReference type="NCBIfam" id="TIGR01511">
    <property type="entry name" value="ATPase-IB1_Cu"/>
    <property type="match status" value="1"/>
</dbReference>
<dbReference type="Proteomes" id="UP001327219">
    <property type="component" value="Chromosome"/>
</dbReference>
<evidence type="ECO:0000313" key="18">
    <source>
        <dbReference type="Proteomes" id="UP001327219"/>
    </source>
</evidence>
<feature type="transmembrane region" description="Helical" evidence="15">
    <location>
        <begin position="410"/>
        <end position="431"/>
    </location>
</feature>
<organism evidence="17 18">
    <name type="scientific">Candidatus Bandiella euplotis</name>
    <dbReference type="NCBI Taxonomy" id="1664265"/>
    <lineage>
        <taxon>Bacteria</taxon>
        <taxon>Pseudomonadati</taxon>
        <taxon>Pseudomonadota</taxon>
        <taxon>Alphaproteobacteria</taxon>
        <taxon>Rickettsiales</taxon>
        <taxon>Candidatus Midichloriaceae</taxon>
        <taxon>Candidatus Bandiella</taxon>
    </lineage>
</organism>
<keyword evidence="7 15" id="KW-0479">Metal-binding</keyword>
<keyword evidence="11" id="KW-1278">Translocase</keyword>
<dbReference type="Pfam" id="PF00403">
    <property type="entry name" value="HMA"/>
    <property type="match status" value="1"/>
</dbReference>
<accession>A0ABZ0USH1</accession>
<dbReference type="InterPro" id="IPR023299">
    <property type="entry name" value="ATPase_P-typ_cyto_dom_N"/>
</dbReference>
<dbReference type="PROSITE" id="PS01047">
    <property type="entry name" value="HMA_1"/>
    <property type="match status" value="1"/>
</dbReference>
<dbReference type="PRINTS" id="PR00119">
    <property type="entry name" value="CATATPASE"/>
</dbReference>
<keyword evidence="13" id="KW-0406">Ion transport</keyword>
<dbReference type="Pfam" id="PF00122">
    <property type="entry name" value="E1-E2_ATPase"/>
    <property type="match status" value="1"/>
</dbReference>
<dbReference type="InterPro" id="IPR001757">
    <property type="entry name" value="P_typ_ATPase"/>
</dbReference>
<evidence type="ECO:0000256" key="6">
    <source>
        <dbReference type="ARBA" id="ARBA00022692"/>
    </source>
</evidence>
<dbReference type="SUPFAM" id="SSF56784">
    <property type="entry name" value="HAD-like"/>
    <property type="match status" value="1"/>
</dbReference>
<dbReference type="Pfam" id="PF00702">
    <property type="entry name" value="Hydrolase"/>
    <property type="match status" value="1"/>
</dbReference>
<evidence type="ECO:0000256" key="7">
    <source>
        <dbReference type="ARBA" id="ARBA00022723"/>
    </source>
</evidence>
<evidence type="ECO:0000256" key="1">
    <source>
        <dbReference type="ARBA" id="ARBA00004651"/>
    </source>
</evidence>
<dbReference type="PROSITE" id="PS50846">
    <property type="entry name" value="HMA_2"/>
    <property type="match status" value="1"/>
</dbReference>
<dbReference type="InterPro" id="IPR059000">
    <property type="entry name" value="ATPase_P-type_domA"/>
</dbReference>
<evidence type="ECO:0000313" key="17">
    <source>
        <dbReference type="EMBL" id="WPX97010.1"/>
    </source>
</evidence>
<keyword evidence="14 15" id="KW-0472">Membrane</keyword>
<dbReference type="NCBIfam" id="TIGR01525">
    <property type="entry name" value="ATPase-IB_hvy"/>
    <property type="match status" value="1"/>
</dbReference>
<dbReference type="InterPro" id="IPR018303">
    <property type="entry name" value="ATPase_P-typ_P_site"/>
</dbReference>
<evidence type="ECO:0000256" key="9">
    <source>
        <dbReference type="ARBA" id="ARBA00022840"/>
    </source>
</evidence>
<feature type="transmembrane region" description="Helical" evidence="15">
    <location>
        <begin position="196"/>
        <end position="213"/>
    </location>
</feature>
<feature type="transmembrane region" description="Helical" evidence="15">
    <location>
        <begin position="163"/>
        <end position="184"/>
    </location>
</feature>
<keyword evidence="8 15" id="KW-0547">Nucleotide-binding</keyword>
<comment type="similarity">
    <text evidence="2 15">Belongs to the cation transport ATPase (P-type) (TC 3.A.3) family. Type IB subfamily.</text>
</comment>
<feature type="transmembrane region" description="Helical" evidence="15">
    <location>
        <begin position="443"/>
        <end position="463"/>
    </location>
</feature>
<dbReference type="EMBL" id="CP110820">
    <property type="protein sequence ID" value="WPX97010.1"/>
    <property type="molecule type" value="Genomic_DNA"/>
</dbReference>
<name>A0ABZ0USH1_9RICK</name>
<dbReference type="PANTHER" id="PTHR43520">
    <property type="entry name" value="ATP7, ISOFORM B"/>
    <property type="match status" value="1"/>
</dbReference>
<evidence type="ECO:0000259" key="16">
    <source>
        <dbReference type="PROSITE" id="PS50846"/>
    </source>
</evidence>
<dbReference type="SUPFAM" id="SSF55008">
    <property type="entry name" value="HMA, heavy metal-associated domain"/>
    <property type="match status" value="1"/>
</dbReference>
<dbReference type="InterPro" id="IPR036412">
    <property type="entry name" value="HAD-like_sf"/>
</dbReference>
<dbReference type="SUPFAM" id="SSF81665">
    <property type="entry name" value="Calcium ATPase, transmembrane domain M"/>
    <property type="match status" value="1"/>
</dbReference>
<feature type="domain" description="HMA" evidence="16">
    <location>
        <begin position="76"/>
        <end position="142"/>
    </location>
</feature>
<keyword evidence="18" id="KW-1185">Reference proteome</keyword>
<sequence>MSNSLCLHCGQGLVIIGERFCCLGCKAAYSLIHKLNLTEYYQYCRLTYNTAPPKVVSYKNEINYAENVIDLEGGGHKIYLLVDGIFCGSCVWLIENALNSIPYIKAARITVSTNRLEILWDGSKELVTEMANLVARLGYQVSPFNLELVNDQEVQKEKDMLKAIAVAGFATAQIMALALAVWIGNYNHSMGEYLRCFLHIVSGIIAIPTILYASRTFIQSALNGIKQRRMNIDIPISIGIITTLLISVQETLRMSNYAYYDAAASLTFLLLVGRYLDLKAKNKARAGIRAIMFQQPNIAYVVREGNIVCIAANAVKEDDIVLVKPGEKFPVDGTITEGESEVDNSLISGETSPIHVRRGSYVYAGTINLNRSIKLKVEKTGDQTTVAEILRLIENIEKSKSKFVNIADKISQYFTPTIISLAILTFCIWFFQYHDNFFNSTLHAVSLLIITCPCAIGIAVPMVQIVSFSKLIKQGIFLKTSDALERFNQVNTIVFDKTGTLTAGAPTLLNFDDFSNEARRIVASMAAKSNHILCKAITDKFDEDIFDLEVTEVKGEGLYAKSGNDEFWLGKKSWCKIEDQGQNKDSYLEIWYRKNQEEPRRLIFKDELRKEVKKVIEALKERYDVILLSGDRNFNVTQTANVLGIKQFWGEKNFQDKHAFIAKLTSEGRKVLMVGDGLNDALALKTAFASISPKTSIAISQNATDALYNGNLNSISTILKVARSSIIRIKQNFVLSVIYNCLAIPIAMMGMANPIIAAIFMSLSSITVIFNSLRRY</sequence>
<evidence type="ECO:0000256" key="13">
    <source>
        <dbReference type="ARBA" id="ARBA00023065"/>
    </source>
</evidence>
<evidence type="ECO:0000256" key="11">
    <source>
        <dbReference type="ARBA" id="ARBA00022967"/>
    </source>
</evidence>
<keyword evidence="5" id="KW-0597">Phosphoprotein</keyword>
<keyword evidence="6 15" id="KW-0812">Transmembrane</keyword>
<keyword evidence="3" id="KW-0813">Transport</keyword>